<sequence>MNTIPTNTHPPASLHWNQNVDTSPAAHYAGHVGRVVVNIGDASLFLSPGAALELARSLQAAVDAFEGHWTPNGGDPR</sequence>
<comment type="caution">
    <text evidence="1">The sequence shown here is derived from an EMBL/GenBank/DDBJ whole genome shotgun (WGS) entry which is preliminary data.</text>
</comment>
<proteinExistence type="predicted"/>
<protein>
    <submittedName>
        <fullName evidence="1">Uncharacterized protein</fullName>
    </submittedName>
</protein>
<dbReference type="AlphaFoldDB" id="A0A329QQP7"/>
<evidence type="ECO:0000313" key="1">
    <source>
        <dbReference type="EMBL" id="RAW14690.1"/>
    </source>
</evidence>
<gene>
    <name evidence="1" type="ORF">DPM12_10550</name>
</gene>
<accession>A0A329QQP7</accession>
<dbReference type="EMBL" id="QMIG01000008">
    <property type="protein sequence ID" value="RAW14690.1"/>
    <property type="molecule type" value="Genomic_DNA"/>
</dbReference>
<keyword evidence="2" id="KW-1185">Reference proteome</keyword>
<name>A0A329QQP7_9ACTN</name>
<organism evidence="1 2">
    <name type="scientific">Phytoactinopolyspora halophila</name>
    <dbReference type="NCBI Taxonomy" id="1981511"/>
    <lineage>
        <taxon>Bacteria</taxon>
        <taxon>Bacillati</taxon>
        <taxon>Actinomycetota</taxon>
        <taxon>Actinomycetes</taxon>
        <taxon>Jiangellales</taxon>
        <taxon>Jiangellaceae</taxon>
        <taxon>Phytoactinopolyspora</taxon>
    </lineage>
</organism>
<reference evidence="1 2" key="1">
    <citation type="submission" date="2018-06" db="EMBL/GenBank/DDBJ databases">
        <title>Phytoactinopolyspora halophila sp. nov., a novel halophilic actinomycete isolated from a saline soil in China.</title>
        <authorList>
            <person name="Tang S.-K."/>
        </authorList>
    </citation>
    <scope>NUCLEOTIDE SEQUENCE [LARGE SCALE GENOMIC DNA]</scope>
    <source>
        <strain evidence="1 2">YIM 96934</strain>
    </source>
</reference>
<dbReference type="RefSeq" id="WP_112258294.1">
    <property type="nucleotide sequence ID" value="NZ_QMIG01000008.1"/>
</dbReference>
<dbReference type="Proteomes" id="UP000250462">
    <property type="component" value="Unassembled WGS sequence"/>
</dbReference>
<evidence type="ECO:0000313" key="2">
    <source>
        <dbReference type="Proteomes" id="UP000250462"/>
    </source>
</evidence>